<sequence length="207" mass="22382">MRLFDRRVLVLAAALSVSLAGCDKLFGNKAAATADDMSMGNPAAKVTVIEYASASCPHCARFNDDVFPAFKAKYIDTGKINYVFREFLTPPENFAAAGFLTARCAGKDNYFKVLDTIYHDQTAIYQSGDFHGGLLRIAQSAGLSESQFNNCVNDEKAINQLQDRVERYAKQDGITGTPTFFVNGKKLDGEQTLASLDAAIAAAQAGK</sequence>
<name>A0A975FZC2_9CAUL</name>
<evidence type="ECO:0000313" key="5">
    <source>
        <dbReference type="EMBL" id="QUD87101.1"/>
    </source>
</evidence>
<dbReference type="RefSeq" id="WP_211937153.1">
    <property type="nucleotide sequence ID" value="NZ_CP073078.1"/>
</dbReference>
<dbReference type="SUPFAM" id="SSF52833">
    <property type="entry name" value="Thioredoxin-like"/>
    <property type="match status" value="1"/>
</dbReference>
<reference evidence="5" key="1">
    <citation type="submission" date="2021-04" db="EMBL/GenBank/DDBJ databases">
        <title>The complete genome sequence of Caulobacter sp. S6.</title>
        <authorList>
            <person name="Tang Y."/>
            <person name="Ouyang W."/>
            <person name="Liu Q."/>
            <person name="Huang B."/>
            <person name="Guo Z."/>
            <person name="Lei P."/>
        </authorList>
    </citation>
    <scope>NUCLEOTIDE SEQUENCE</scope>
    <source>
        <strain evidence="5">S6</strain>
    </source>
</reference>
<evidence type="ECO:0000256" key="2">
    <source>
        <dbReference type="ARBA" id="ARBA00005791"/>
    </source>
</evidence>
<proteinExistence type="inferred from homology"/>
<dbReference type="Pfam" id="PF13462">
    <property type="entry name" value="Thioredoxin_4"/>
    <property type="match status" value="1"/>
</dbReference>
<feature type="chain" id="PRO_5037386818" evidence="3">
    <location>
        <begin position="21"/>
        <end position="207"/>
    </location>
</feature>
<evidence type="ECO:0000313" key="6">
    <source>
        <dbReference type="Proteomes" id="UP000676409"/>
    </source>
</evidence>
<feature type="signal peptide" evidence="3">
    <location>
        <begin position="1"/>
        <end position="20"/>
    </location>
</feature>
<protein>
    <submittedName>
        <fullName evidence="5">DsbA family protein</fullName>
    </submittedName>
</protein>
<dbReference type="EMBL" id="CP073078">
    <property type="protein sequence ID" value="QUD87101.1"/>
    <property type="molecule type" value="Genomic_DNA"/>
</dbReference>
<evidence type="ECO:0000259" key="4">
    <source>
        <dbReference type="PROSITE" id="PS51352"/>
    </source>
</evidence>
<gene>
    <name evidence="5" type="ORF">KCG34_18840</name>
</gene>
<dbReference type="PROSITE" id="PS51352">
    <property type="entry name" value="THIOREDOXIN_2"/>
    <property type="match status" value="1"/>
</dbReference>
<comment type="similarity">
    <text evidence="2">Belongs to the thioredoxin family. DsbA subfamily.</text>
</comment>
<dbReference type="PANTHER" id="PTHR13887:SF56">
    <property type="entry name" value="THIOREDOXIN-LIKE REDUCTASE RV2466C"/>
    <property type="match status" value="1"/>
</dbReference>
<accession>A0A975FZC2</accession>
<feature type="domain" description="Thioredoxin" evidence="4">
    <location>
        <begin position="8"/>
        <end position="205"/>
    </location>
</feature>
<dbReference type="PANTHER" id="PTHR13887">
    <property type="entry name" value="GLUTATHIONE S-TRANSFERASE KAPPA"/>
    <property type="match status" value="1"/>
</dbReference>
<evidence type="ECO:0000256" key="1">
    <source>
        <dbReference type="ARBA" id="ARBA00003565"/>
    </source>
</evidence>
<dbReference type="KEGG" id="caul:KCG34_18840"/>
<dbReference type="AlphaFoldDB" id="A0A975FZC2"/>
<dbReference type="InterPro" id="IPR013766">
    <property type="entry name" value="Thioredoxin_domain"/>
</dbReference>
<evidence type="ECO:0000256" key="3">
    <source>
        <dbReference type="SAM" id="SignalP"/>
    </source>
</evidence>
<keyword evidence="3" id="KW-0732">Signal</keyword>
<dbReference type="Gene3D" id="3.40.30.10">
    <property type="entry name" value="Glutaredoxin"/>
    <property type="match status" value="1"/>
</dbReference>
<dbReference type="InterPro" id="IPR036249">
    <property type="entry name" value="Thioredoxin-like_sf"/>
</dbReference>
<dbReference type="Proteomes" id="UP000676409">
    <property type="component" value="Chromosome"/>
</dbReference>
<dbReference type="InterPro" id="IPR012336">
    <property type="entry name" value="Thioredoxin-like_fold"/>
</dbReference>
<organism evidence="5 6">
    <name type="scientific">Phenylobacterium montanum</name>
    <dbReference type="NCBI Taxonomy" id="2823693"/>
    <lineage>
        <taxon>Bacteria</taxon>
        <taxon>Pseudomonadati</taxon>
        <taxon>Pseudomonadota</taxon>
        <taxon>Alphaproteobacteria</taxon>
        <taxon>Caulobacterales</taxon>
        <taxon>Caulobacteraceae</taxon>
        <taxon>Phenylobacterium</taxon>
    </lineage>
</organism>
<comment type="function">
    <text evidence="1">May be required for disulfide bond formation in some proteins.</text>
</comment>
<keyword evidence="6" id="KW-1185">Reference proteome</keyword>
<dbReference type="PROSITE" id="PS51257">
    <property type="entry name" value="PROKAR_LIPOPROTEIN"/>
    <property type="match status" value="1"/>
</dbReference>